<dbReference type="InterPro" id="IPR000683">
    <property type="entry name" value="Gfo/Idh/MocA-like_OxRdtase_N"/>
</dbReference>
<dbReference type="EMBL" id="LRRQ01000043">
    <property type="protein sequence ID" value="OAM90988.1"/>
    <property type="molecule type" value="Genomic_DNA"/>
</dbReference>
<evidence type="ECO:0000313" key="5">
    <source>
        <dbReference type="Proteomes" id="UP000078486"/>
    </source>
</evidence>
<dbReference type="SUPFAM" id="SSF55347">
    <property type="entry name" value="Glyceraldehyde-3-phosphate dehydrogenase-like, C-terminal domain"/>
    <property type="match status" value="1"/>
</dbReference>
<evidence type="ECO:0000259" key="3">
    <source>
        <dbReference type="Pfam" id="PF02894"/>
    </source>
</evidence>
<dbReference type="OrthoDB" id="9781031at2"/>
<sequence length="540" mass="60042">MISPSNTTSALDTPPCDIDRRTFVKTVSTATIGFAAGGSVLGAATAAAPSGALVTATGPRRRYAIVGCGSRHRMYLTAILENYKHIAELVGVCDMNEGRAKRSQKVAEKAGVKIKAYYPSAPNPRTPDFDRIIPEFETMIRETRPDIVIVTTVDTAHDLYLVRAMELGCDTITEKPMTITAEKCQRILDTQKRTGKKVRVTFNYRYSPPRTQVKDILMSGEIGEILSVDFQWLLNTRHGTDYFRRWHSNKKNSGGLMLHKATHHFDLVNWWLSASPVSVTAVGKREFYTPEMIRRMGLSGPHERCMTCPEGKQCGFYIDMPNSSGLKSLYLDNEKYDGYMRDRCVFRPDIDIEDTMNVVVKYDTGPTLNYTLNAFNAWEGYQIAFNGTQGRLEHSIVEAMYVNGADSDDAQGAIKAGGTKIRVIPLRDSARDIKPWKGTGSHGGGDTVMLDDIFLPNPPADKYQRNSDERGGAASILIGAAANISFVTGKTVHMSDMVKNFLRPDYPRMPSHATPVPMPRQLKDNVLNRPNPVEETNKKT</sequence>
<dbReference type="Pfam" id="PF02894">
    <property type="entry name" value="GFO_IDH_MocA_C"/>
    <property type="match status" value="1"/>
</dbReference>
<feature type="region of interest" description="Disordered" evidence="1">
    <location>
        <begin position="509"/>
        <end position="540"/>
    </location>
</feature>
<dbReference type="PANTHER" id="PTHR43377:SF2">
    <property type="entry name" value="BINDING ROSSMANN FOLD OXIDOREDUCTASE, PUTATIVE (AFU_ORTHOLOGUE AFUA_4G00560)-RELATED"/>
    <property type="match status" value="1"/>
</dbReference>
<accession>A0A178IMI3</accession>
<dbReference type="InterPro" id="IPR006311">
    <property type="entry name" value="TAT_signal"/>
</dbReference>
<proteinExistence type="predicted"/>
<dbReference type="Proteomes" id="UP000078486">
    <property type="component" value="Unassembled WGS sequence"/>
</dbReference>
<dbReference type="InterPro" id="IPR051450">
    <property type="entry name" value="Gfo/Idh/MocA_Oxidoreductases"/>
</dbReference>
<dbReference type="STRING" id="1184151.AW736_05680"/>
<dbReference type="PANTHER" id="PTHR43377">
    <property type="entry name" value="BILIVERDIN REDUCTASE A"/>
    <property type="match status" value="1"/>
</dbReference>
<protein>
    <submittedName>
        <fullName evidence="4">Oxidoreductase</fullName>
    </submittedName>
</protein>
<comment type="caution">
    <text evidence="4">The sequence shown here is derived from an EMBL/GenBank/DDBJ whole genome shotgun (WGS) entry which is preliminary data.</text>
</comment>
<reference evidence="4 5" key="1">
    <citation type="submission" date="2016-01" db="EMBL/GenBank/DDBJ databases">
        <title>High potential of lignocellulose degradation of a new Verrucomicrobia species.</title>
        <authorList>
            <person name="Wang Y."/>
            <person name="Shi Y."/>
            <person name="Qiu Z."/>
            <person name="Liu S."/>
            <person name="Yang H."/>
        </authorList>
    </citation>
    <scope>NUCLEOTIDE SEQUENCE [LARGE SCALE GENOMIC DNA]</scope>
    <source>
        <strain evidence="4 5">TSB47</strain>
    </source>
</reference>
<keyword evidence="5" id="KW-1185">Reference proteome</keyword>
<dbReference type="Gene3D" id="3.40.50.720">
    <property type="entry name" value="NAD(P)-binding Rossmann-like Domain"/>
    <property type="match status" value="1"/>
</dbReference>
<dbReference type="InterPro" id="IPR004104">
    <property type="entry name" value="Gfo/Idh/MocA-like_OxRdtase_C"/>
</dbReference>
<dbReference type="Gene3D" id="3.30.360.10">
    <property type="entry name" value="Dihydrodipicolinate Reductase, domain 2"/>
    <property type="match status" value="1"/>
</dbReference>
<dbReference type="InterPro" id="IPR036291">
    <property type="entry name" value="NAD(P)-bd_dom_sf"/>
</dbReference>
<dbReference type="AlphaFoldDB" id="A0A178IMI3"/>
<dbReference type="RefSeq" id="WP_068769244.1">
    <property type="nucleotide sequence ID" value="NZ_CP109796.1"/>
</dbReference>
<gene>
    <name evidence="4" type="ORF">AW736_05680</name>
</gene>
<feature type="domain" description="Gfo/Idh/MocA-like oxidoreductase N-terminal" evidence="2">
    <location>
        <begin position="62"/>
        <end position="202"/>
    </location>
</feature>
<dbReference type="GO" id="GO:0000166">
    <property type="term" value="F:nucleotide binding"/>
    <property type="evidence" value="ECO:0007669"/>
    <property type="project" value="InterPro"/>
</dbReference>
<evidence type="ECO:0000256" key="1">
    <source>
        <dbReference type="SAM" id="MobiDB-lite"/>
    </source>
</evidence>
<evidence type="ECO:0000259" key="2">
    <source>
        <dbReference type="Pfam" id="PF01408"/>
    </source>
</evidence>
<organism evidence="4 5">
    <name type="scientific">Termitidicoccus mucosus</name>
    <dbReference type="NCBI Taxonomy" id="1184151"/>
    <lineage>
        <taxon>Bacteria</taxon>
        <taxon>Pseudomonadati</taxon>
        <taxon>Verrucomicrobiota</taxon>
        <taxon>Opitutia</taxon>
        <taxon>Opitutales</taxon>
        <taxon>Opitutaceae</taxon>
        <taxon>Termitidicoccus</taxon>
    </lineage>
</organism>
<dbReference type="SUPFAM" id="SSF51735">
    <property type="entry name" value="NAD(P)-binding Rossmann-fold domains"/>
    <property type="match status" value="1"/>
</dbReference>
<evidence type="ECO:0000313" key="4">
    <source>
        <dbReference type="EMBL" id="OAM90988.1"/>
    </source>
</evidence>
<dbReference type="Pfam" id="PF01408">
    <property type="entry name" value="GFO_IDH_MocA"/>
    <property type="match status" value="1"/>
</dbReference>
<feature type="domain" description="Gfo/Idh/MocA-like oxidoreductase C-terminal" evidence="3">
    <location>
        <begin position="216"/>
        <end position="492"/>
    </location>
</feature>
<dbReference type="PROSITE" id="PS51318">
    <property type="entry name" value="TAT"/>
    <property type="match status" value="1"/>
</dbReference>
<name>A0A178IMI3_9BACT</name>